<keyword evidence="2" id="KW-0808">Transferase</keyword>
<evidence type="ECO:0000313" key="7">
    <source>
        <dbReference type="Proteomes" id="UP000030428"/>
    </source>
</evidence>
<name>A0A0A6P7I6_9GAMM</name>
<keyword evidence="7" id="KW-1185">Reference proteome</keyword>
<dbReference type="GO" id="GO:0004856">
    <property type="term" value="F:D-xylulokinase activity"/>
    <property type="evidence" value="ECO:0007669"/>
    <property type="project" value="TreeGrafter"/>
</dbReference>
<protein>
    <submittedName>
        <fullName evidence="6">Carbohydrate kinase</fullName>
    </submittedName>
</protein>
<dbReference type="PIRSF" id="PIRSF000538">
    <property type="entry name" value="GlpK"/>
    <property type="match status" value="1"/>
</dbReference>
<accession>A0A0A6P7I6</accession>
<dbReference type="Pfam" id="PF00370">
    <property type="entry name" value="FGGY_N"/>
    <property type="match status" value="1"/>
</dbReference>
<feature type="domain" description="Carbohydrate kinase FGGY C-terminal" evidence="5">
    <location>
        <begin position="308"/>
        <end position="413"/>
    </location>
</feature>
<evidence type="ECO:0000256" key="3">
    <source>
        <dbReference type="ARBA" id="ARBA00022777"/>
    </source>
</evidence>
<gene>
    <name evidence="6" type="ORF">PN36_25675</name>
</gene>
<dbReference type="GO" id="GO:0005829">
    <property type="term" value="C:cytosol"/>
    <property type="evidence" value="ECO:0007669"/>
    <property type="project" value="TreeGrafter"/>
</dbReference>
<comment type="similarity">
    <text evidence="1">Belongs to the FGGY kinase family.</text>
</comment>
<dbReference type="InterPro" id="IPR043129">
    <property type="entry name" value="ATPase_NBD"/>
</dbReference>
<dbReference type="CDD" id="cd07783">
    <property type="entry name" value="ASKHA_NBD_FGGY_SePSK_AtXK1-like"/>
    <property type="match status" value="1"/>
</dbReference>
<dbReference type="Proteomes" id="UP000030428">
    <property type="component" value="Unassembled WGS sequence"/>
</dbReference>
<dbReference type="PANTHER" id="PTHR10196">
    <property type="entry name" value="SUGAR KINASE"/>
    <property type="match status" value="1"/>
</dbReference>
<dbReference type="GO" id="GO:0005997">
    <property type="term" value="P:xylulose metabolic process"/>
    <property type="evidence" value="ECO:0007669"/>
    <property type="project" value="TreeGrafter"/>
</dbReference>
<organism evidence="6 7">
    <name type="scientific">Candidatus Thiomargarita nelsonii</name>
    <dbReference type="NCBI Taxonomy" id="1003181"/>
    <lineage>
        <taxon>Bacteria</taxon>
        <taxon>Pseudomonadati</taxon>
        <taxon>Pseudomonadota</taxon>
        <taxon>Gammaproteobacteria</taxon>
        <taxon>Thiotrichales</taxon>
        <taxon>Thiotrichaceae</taxon>
        <taxon>Thiomargarita</taxon>
    </lineage>
</organism>
<dbReference type="Pfam" id="PF02782">
    <property type="entry name" value="FGGY_C"/>
    <property type="match status" value="1"/>
</dbReference>
<evidence type="ECO:0000313" key="6">
    <source>
        <dbReference type="EMBL" id="KHD06733.1"/>
    </source>
</evidence>
<evidence type="ECO:0000256" key="1">
    <source>
        <dbReference type="ARBA" id="ARBA00009156"/>
    </source>
</evidence>
<dbReference type="GO" id="GO:0019150">
    <property type="term" value="F:D-ribulokinase activity"/>
    <property type="evidence" value="ECO:0007669"/>
    <property type="project" value="TreeGrafter"/>
</dbReference>
<evidence type="ECO:0000259" key="4">
    <source>
        <dbReference type="Pfam" id="PF00370"/>
    </source>
</evidence>
<dbReference type="AlphaFoldDB" id="A0A0A6P7I6"/>
<dbReference type="PANTHER" id="PTHR10196:SF80">
    <property type="entry name" value="D-RIBULOSE KINASE"/>
    <property type="match status" value="1"/>
</dbReference>
<evidence type="ECO:0000256" key="2">
    <source>
        <dbReference type="ARBA" id="ARBA00022679"/>
    </source>
</evidence>
<proteinExistence type="inferred from homology"/>
<reference evidence="6 7" key="1">
    <citation type="journal article" date="2016" name="Front. Microbiol.">
        <title>Single-Cell (Meta-)Genomics of a Dimorphic Candidatus Thiomargarita nelsonii Reveals Genomic Plasticity.</title>
        <authorList>
            <person name="Flood B.E."/>
            <person name="Fliss P."/>
            <person name="Jones D.S."/>
            <person name="Dick G.J."/>
            <person name="Jain S."/>
            <person name="Kaster A.K."/>
            <person name="Winkel M."/>
            <person name="Mussmann M."/>
            <person name="Bailey J."/>
        </authorList>
    </citation>
    <scope>NUCLEOTIDE SEQUENCE [LARGE SCALE GENOMIC DNA]</scope>
    <source>
        <strain evidence="6">Hydrate Ridge</strain>
    </source>
</reference>
<comment type="caution">
    <text evidence="6">The sequence shown here is derived from an EMBL/GenBank/DDBJ whole genome shotgun (WGS) entry which is preliminary data.</text>
</comment>
<dbReference type="InterPro" id="IPR000577">
    <property type="entry name" value="Carb_kinase_FGGY"/>
</dbReference>
<dbReference type="InterPro" id="IPR018485">
    <property type="entry name" value="FGGY_C"/>
</dbReference>
<dbReference type="SUPFAM" id="SSF53067">
    <property type="entry name" value="Actin-like ATPase domain"/>
    <property type="match status" value="2"/>
</dbReference>
<feature type="domain" description="Carbohydrate kinase FGGY N-terminal" evidence="4">
    <location>
        <begin position="8"/>
        <end position="229"/>
    </location>
</feature>
<dbReference type="Gene3D" id="3.30.420.40">
    <property type="match status" value="2"/>
</dbReference>
<keyword evidence="3 6" id="KW-0418">Kinase</keyword>
<dbReference type="InterPro" id="IPR018484">
    <property type="entry name" value="FGGY_N"/>
</dbReference>
<sequence length="419" mass="45523">MISQPPIFVGIDIGTSGCRGCAIDIKGQIIAETHVKLTAPCIDPFLWWDALKEVLTQLRDKLPITALSIDGTSSTVLLADKKGTPLGPALMYNDARATEESETIYQIAPKNSGAHGASSSLAKLLWLLKNTKQKKVAHALHQADWLTGRLTGQFDLSDENNCLKMGYDPLERHWPTWILALGFDMSLLPRVQAPGTPISTIRAEMAKQLGLSPETVIVSGTTDSIAGFLATGAKQVGDAVTSLGSTLALKIVSLAPIFSAEYGIYSHRLWDKWLAGGASNSGSAVLLKYFTLDALEAMTPHLHPEKNTHLDYYPLITVGERFPIADPKLEPRLEPRPLNDVIFFQGLLESMAGIEVYGYQRLQSLGAPYPKSVYTVGGGAKNAAWTQIRQNRLGCLMQQARHIEAAYGSALLAKRGFLT</sequence>
<dbReference type="EMBL" id="JSZA02000143">
    <property type="protein sequence ID" value="KHD06733.1"/>
    <property type="molecule type" value="Genomic_DNA"/>
</dbReference>
<evidence type="ECO:0000259" key="5">
    <source>
        <dbReference type="Pfam" id="PF02782"/>
    </source>
</evidence>